<dbReference type="EMBL" id="GGEC01071378">
    <property type="protein sequence ID" value="MBX51862.1"/>
    <property type="molecule type" value="Transcribed_RNA"/>
</dbReference>
<name>A0A2P2PAU2_RHIMU</name>
<evidence type="ECO:0000313" key="1">
    <source>
        <dbReference type="EMBL" id="MBX51862.1"/>
    </source>
</evidence>
<dbReference type="AlphaFoldDB" id="A0A2P2PAU2"/>
<accession>A0A2P2PAU2</accession>
<proteinExistence type="predicted"/>
<reference evidence="1" key="1">
    <citation type="submission" date="2018-02" db="EMBL/GenBank/DDBJ databases">
        <title>Rhizophora mucronata_Transcriptome.</title>
        <authorList>
            <person name="Meera S.P."/>
            <person name="Sreeshan A."/>
            <person name="Augustine A."/>
        </authorList>
    </citation>
    <scope>NUCLEOTIDE SEQUENCE</scope>
    <source>
        <tissue evidence="1">Leaf</tissue>
    </source>
</reference>
<sequence>MSMHEHLCANENKFQGQYITYNCSQ</sequence>
<protein>
    <submittedName>
        <fullName evidence="1">Uncharacterized protein</fullName>
    </submittedName>
</protein>
<organism evidence="1">
    <name type="scientific">Rhizophora mucronata</name>
    <name type="common">Asiatic mangrove</name>
    <dbReference type="NCBI Taxonomy" id="61149"/>
    <lineage>
        <taxon>Eukaryota</taxon>
        <taxon>Viridiplantae</taxon>
        <taxon>Streptophyta</taxon>
        <taxon>Embryophyta</taxon>
        <taxon>Tracheophyta</taxon>
        <taxon>Spermatophyta</taxon>
        <taxon>Magnoliopsida</taxon>
        <taxon>eudicotyledons</taxon>
        <taxon>Gunneridae</taxon>
        <taxon>Pentapetalae</taxon>
        <taxon>rosids</taxon>
        <taxon>fabids</taxon>
        <taxon>Malpighiales</taxon>
        <taxon>Rhizophoraceae</taxon>
        <taxon>Rhizophora</taxon>
    </lineage>
</organism>